<dbReference type="EMBL" id="BDGG01000003">
    <property type="protein sequence ID" value="GAU96523.1"/>
    <property type="molecule type" value="Genomic_DNA"/>
</dbReference>
<dbReference type="Proteomes" id="UP000186922">
    <property type="component" value="Unassembled WGS sequence"/>
</dbReference>
<dbReference type="AlphaFoldDB" id="A0A1D1VCB5"/>
<dbReference type="SUPFAM" id="SSF48371">
    <property type="entry name" value="ARM repeat"/>
    <property type="match status" value="1"/>
</dbReference>
<dbReference type="OrthoDB" id="10066659at2759"/>
<organism evidence="1 2">
    <name type="scientific">Ramazzottius varieornatus</name>
    <name type="common">Water bear</name>
    <name type="synonym">Tardigrade</name>
    <dbReference type="NCBI Taxonomy" id="947166"/>
    <lineage>
        <taxon>Eukaryota</taxon>
        <taxon>Metazoa</taxon>
        <taxon>Ecdysozoa</taxon>
        <taxon>Tardigrada</taxon>
        <taxon>Eutardigrada</taxon>
        <taxon>Parachela</taxon>
        <taxon>Hypsibioidea</taxon>
        <taxon>Ramazzottiidae</taxon>
        <taxon>Ramazzottius</taxon>
    </lineage>
</organism>
<evidence type="ECO:0000313" key="1">
    <source>
        <dbReference type="EMBL" id="GAU96523.1"/>
    </source>
</evidence>
<gene>
    <name evidence="1" type="primary">RvY_07954-1</name>
    <name evidence="1" type="synonym">RvY_07954.1</name>
    <name evidence="1" type="ORF">RvY_07954</name>
</gene>
<reference evidence="1 2" key="1">
    <citation type="journal article" date="2016" name="Nat. Commun.">
        <title>Extremotolerant tardigrade genome and improved radiotolerance of human cultured cells by tardigrade-unique protein.</title>
        <authorList>
            <person name="Hashimoto T."/>
            <person name="Horikawa D.D."/>
            <person name="Saito Y."/>
            <person name="Kuwahara H."/>
            <person name="Kozuka-Hata H."/>
            <person name="Shin-I T."/>
            <person name="Minakuchi Y."/>
            <person name="Ohishi K."/>
            <person name="Motoyama A."/>
            <person name="Aizu T."/>
            <person name="Enomoto A."/>
            <person name="Kondo K."/>
            <person name="Tanaka S."/>
            <person name="Hara Y."/>
            <person name="Koshikawa S."/>
            <person name="Sagara H."/>
            <person name="Miura T."/>
            <person name="Yokobori S."/>
            <person name="Miyagawa K."/>
            <person name="Suzuki Y."/>
            <person name="Kubo T."/>
            <person name="Oyama M."/>
            <person name="Kohara Y."/>
            <person name="Fujiyama A."/>
            <person name="Arakawa K."/>
            <person name="Katayama T."/>
            <person name="Toyoda A."/>
            <person name="Kunieda T."/>
        </authorList>
    </citation>
    <scope>NUCLEOTIDE SEQUENCE [LARGE SCALE GENOMIC DNA]</scope>
    <source>
        <strain evidence="1 2">YOKOZUNA-1</strain>
    </source>
</reference>
<accession>A0A1D1VCB5</accession>
<dbReference type="Gene3D" id="1.25.10.10">
    <property type="entry name" value="Leucine-rich Repeat Variant"/>
    <property type="match status" value="1"/>
</dbReference>
<protein>
    <recommendedName>
        <fullName evidence="3">Exportin-1/Importin-beta-like domain-containing protein</fullName>
    </recommendedName>
</protein>
<evidence type="ECO:0000313" key="2">
    <source>
        <dbReference type="Proteomes" id="UP000186922"/>
    </source>
</evidence>
<keyword evidence="2" id="KW-1185">Reference proteome</keyword>
<name>A0A1D1VCB5_RAMVA</name>
<sequence length="980" mass="109644">MRVGKVDTEVMTDAVPSAFLMPQNQADLGATIEQLVLDIYTHGKIPSNEDNLFLNNLKHHPVAVQAALNLLQLPKDIAVHQFAASLLIQALQATPAESLQDEAVGQIISAIRTNFHSDTGSAAHTKIRRDLMAAIGYFLGASINWREKFVELARFVDADFFQTNTPSSIILDTFYVFRDFGVGRSTNSQGAFDLVAKYFTDLLFRQLLVFDARQAQCFQFVTAWIEDLQYNSTPPPEVGKLMIVVARYVDCPERHQMPWGDVQTEAIRALNALLSLTDVHLLQNSLSEVLRTLVNLPIKQRAESMSSVLEVLSYFNSISQLLLTFALEFSDIIVASCENPNTVEFAKNYIAQLGFLAHPFPQFEKYVVQNGTFVKNAVMAFSELASLMAQMSAVDKQETTQVFPHLRVFFGVMLRLVQRRTLEEASTWTHQDKEDYREFLTEVQTAVESLSLAVGKEIHSWIQHEFSVAFAVSDEAQRNTYLASICWVFRFSYCSRAEQDPVFYTVLQSLLLIISQGDTTCICEVFKAVEARIGVLKEVGDEHKKILHRFMDAALLHLKRNDKSLIIACAGAISVLLDADLGHYEHFYPEVSQAILPTLVAKTISDKTRRTLLQCLAKVIKMIPAELAVMEIGKISATFHFMIVAAKTPQELSTVLEVLGTFFRAVATDAPDRELVREASAQLGAGVLNGLHELGLLAIQNASSKKLNESSALLIKDILNGCGTSASTLLVVVVPVVVNMFCCDPSAGVFGLIGEILTSYLTEDAHLELFGQLFTYVFDMVIDLSSRPDWTEYSEVYRSFVLMAYPIVRRNAYSLLRTSVKWEQLLNFVLKLVLLLPAGRDSEAEVQSNVLFEELIRMKSMKPDDGLGTNPANPMHHLLKSGYGSKFVHAILSIFCDERADEHRVKLCSDCLFVMLTEMRPETNAWMQEGFSVVADADVSQQAAFRHLTSSLFQQRSKSAFKRCVSMYRTKFRAVIAAPR</sequence>
<dbReference type="InterPro" id="IPR011989">
    <property type="entry name" value="ARM-like"/>
</dbReference>
<evidence type="ECO:0008006" key="3">
    <source>
        <dbReference type="Google" id="ProtNLM"/>
    </source>
</evidence>
<comment type="caution">
    <text evidence="1">The sequence shown here is derived from an EMBL/GenBank/DDBJ whole genome shotgun (WGS) entry which is preliminary data.</text>
</comment>
<proteinExistence type="predicted"/>
<dbReference type="InterPro" id="IPR016024">
    <property type="entry name" value="ARM-type_fold"/>
</dbReference>